<keyword evidence="3" id="KW-0808">Transferase</keyword>
<dbReference type="Pfam" id="PF00425">
    <property type="entry name" value="Chorismate_bind"/>
    <property type="match status" value="1"/>
</dbReference>
<dbReference type="AlphaFoldDB" id="A0A3B1A1E4"/>
<keyword evidence="3" id="KW-0032">Aminotransferase</keyword>
<evidence type="ECO:0000313" key="3">
    <source>
        <dbReference type="EMBL" id="VAW95390.1"/>
    </source>
</evidence>
<dbReference type="SUPFAM" id="SSF56322">
    <property type="entry name" value="ADC synthase"/>
    <property type="match status" value="1"/>
</dbReference>
<dbReference type="GO" id="GO:0046820">
    <property type="term" value="F:4-amino-4-deoxychorismate synthase activity"/>
    <property type="evidence" value="ECO:0007669"/>
    <property type="project" value="UniProtKB-EC"/>
</dbReference>
<protein>
    <submittedName>
        <fullName evidence="3">Para-aminobenzoate synthase, aminase component</fullName>
        <ecNumber evidence="3">2.6.1.85</ecNumber>
    </submittedName>
</protein>
<dbReference type="InterPro" id="IPR006805">
    <property type="entry name" value="Anth_synth_I_N"/>
</dbReference>
<feature type="domain" description="Anthranilate synthase component I N-terminal" evidence="2">
    <location>
        <begin position="25"/>
        <end position="156"/>
    </location>
</feature>
<proteinExistence type="predicted"/>
<gene>
    <name evidence="3" type="ORF">MNBD_GAMMA22-57</name>
</gene>
<accession>A0A3B1A1E4</accession>
<dbReference type="PRINTS" id="PR00095">
    <property type="entry name" value="ANTSNTHASEI"/>
</dbReference>
<evidence type="ECO:0000259" key="2">
    <source>
        <dbReference type="Pfam" id="PF04715"/>
    </source>
</evidence>
<dbReference type="Gene3D" id="3.60.120.10">
    <property type="entry name" value="Anthranilate synthase"/>
    <property type="match status" value="1"/>
</dbReference>
<evidence type="ECO:0000259" key="1">
    <source>
        <dbReference type="Pfam" id="PF00425"/>
    </source>
</evidence>
<organism evidence="3">
    <name type="scientific">hydrothermal vent metagenome</name>
    <dbReference type="NCBI Taxonomy" id="652676"/>
    <lineage>
        <taxon>unclassified sequences</taxon>
        <taxon>metagenomes</taxon>
        <taxon>ecological metagenomes</taxon>
    </lineage>
</organism>
<dbReference type="InterPro" id="IPR015890">
    <property type="entry name" value="Chorismate_C"/>
</dbReference>
<dbReference type="EMBL" id="UOFS01000022">
    <property type="protein sequence ID" value="VAW95390.1"/>
    <property type="molecule type" value="Genomic_DNA"/>
</dbReference>
<dbReference type="Pfam" id="PF04715">
    <property type="entry name" value="Anth_synt_I_N"/>
    <property type="match status" value="1"/>
</dbReference>
<dbReference type="EC" id="2.6.1.85" evidence="3"/>
<dbReference type="GO" id="GO:0000162">
    <property type="term" value="P:L-tryptophan biosynthetic process"/>
    <property type="evidence" value="ECO:0007669"/>
    <property type="project" value="TreeGrafter"/>
</dbReference>
<dbReference type="PANTHER" id="PTHR11236:SF9">
    <property type="entry name" value="ANTHRANILATE SYNTHASE COMPONENT 1"/>
    <property type="match status" value="1"/>
</dbReference>
<dbReference type="InterPro" id="IPR019999">
    <property type="entry name" value="Anth_synth_I-like"/>
</dbReference>
<sequence length="469" mass="53492">MDNLKLESQYKVIEPVVDYIDNVNIDPLTIYEKITSKNTFLLHSSRNSDPDGRYSYIGYNAKHVIKVYQNTVLLDDKVSKFSPLEIIDKYSTNIKVKYNKKLPPFCGGLVGYYGYESNHYFETLPRHPKDDSEIPDIYFLVIENVICFDHFDNKIILISVDENFSDACLAINKMKKIIAYKNDNTKIYNSNSDAYQNVKFRSNYSKDEYINSIKKIKEYINNGDTFQVNLSQRLEVDTKENPLDIYRKLININPVNFSSYLSLDGFQIASGSPERLVRVTNSIVDTRPIAGTRKRGTKEKESVYIKELMNSEKEIAEHSMLVDLERNDIGKVCEYGSVSVTKLMEIVKYSHVMHIESHIQGKLKKQIKPSEIVGAMFPGGTITGVPKIRTMEIITELEPNVRGIYTGSIGYYSYSGNTDFNIAIRTILIKNQKAYIQVGGGIVQDANPDMEYNETLHKARAQLSALAIS</sequence>
<reference evidence="3" key="1">
    <citation type="submission" date="2018-06" db="EMBL/GenBank/DDBJ databases">
        <authorList>
            <person name="Zhirakovskaya E."/>
        </authorList>
    </citation>
    <scope>NUCLEOTIDE SEQUENCE</scope>
</reference>
<name>A0A3B1A1E4_9ZZZZ</name>
<dbReference type="InterPro" id="IPR005801">
    <property type="entry name" value="ADC_synthase"/>
</dbReference>
<dbReference type="PANTHER" id="PTHR11236">
    <property type="entry name" value="AMINOBENZOATE/ANTHRANILATE SYNTHASE"/>
    <property type="match status" value="1"/>
</dbReference>
<feature type="domain" description="Chorismate-utilising enzyme C-terminal" evidence="1">
    <location>
        <begin position="206"/>
        <end position="458"/>
    </location>
</feature>